<dbReference type="SUPFAM" id="SSF53474">
    <property type="entry name" value="alpha/beta-Hydrolases"/>
    <property type="match status" value="1"/>
</dbReference>
<protein>
    <recommendedName>
        <fullName evidence="5">Lipase domain-containing protein</fullName>
    </recommendedName>
</protein>
<dbReference type="InterPro" id="IPR000734">
    <property type="entry name" value="TAG_lipase"/>
</dbReference>
<evidence type="ECO:0000259" key="5">
    <source>
        <dbReference type="Pfam" id="PF00151"/>
    </source>
</evidence>
<proteinExistence type="inferred from homology"/>
<dbReference type="Proteomes" id="UP001642540">
    <property type="component" value="Unassembled WGS sequence"/>
</dbReference>
<comment type="similarity">
    <text evidence="2 4">Belongs to the AB hydrolase superfamily. Lipase family.</text>
</comment>
<evidence type="ECO:0000256" key="4">
    <source>
        <dbReference type="RuleBase" id="RU004262"/>
    </source>
</evidence>
<evidence type="ECO:0000313" key="7">
    <source>
        <dbReference type="Proteomes" id="UP001642540"/>
    </source>
</evidence>
<evidence type="ECO:0000256" key="3">
    <source>
        <dbReference type="ARBA" id="ARBA00022525"/>
    </source>
</evidence>
<accession>A0ABP1QHN6</accession>
<dbReference type="InterPro" id="IPR029058">
    <property type="entry name" value="AB_hydrolase_fold"/>
</dbReference>
<dbReference type="EMBL" id="CAXLJM020000028">
    <property type="protein sequence ID" value="CAL8096660.1"/>
    <property type="molecule type" value="Genomic_DNA"/>
</dbReference>
<feature type="domain" description="Lipase" evidence="5">
    <location>
        <begin position="24"/>
        <end position="290"/>
    </location>
</feature>
<gene>
    <name evidence="6" type="ORF">ODALV1_LOCUS9417</name>
</gene>
<dbReference type="PANTHER" id="PTHR11610">
    <property type="entry name" value="LIPASE"/>
    <property type="match status" value="1"/>
</dbReference>
<dbReference type="InterPro" id="IPR013818">
    <property type="entry name" value="Lipase"/>
</dbReference>
<reference evidence="6 7" key="1">
    <citation type="submission" date="2024-08" db="EMBL/GenBank/DDBJ databases">
        <authorList>
            <person name="Cucini C."/>
            <person name="Frati F."/>
        </authorList>
    </citation>
    <scope>NUCLEOTIDE SEQUENCE [LARGE SCALE GENOMIC DNA]</scope>
</reference>
<keyword evidence="3" id="KW-0964">Secreted</keyword>
<evidence type="ECO:0000256" key="1">
    <source>
        <dbReference type="ARBA" id="ARBA00004613"/>
    </source>
</evidence>
<organism evidence="6 7">
    <name type="scientific">Orchesella dallaii</name>
    <dbReference type="NCBI Taxonomy" id="48710"/>
    <lineage>
        <taxon>Eukaryota</taxon>
        <taxon>Metazoa</taxon>
        <taxon>Ecdysozoa</taxon>
        <taxon>Arthropoda</taxon>
        <taxon>Hexapoda</taxon>
        <taxon>Collembola</taxon>
        <taxon>Entomobryomorpha</taxon>
        <taxon>Entomobryoidea</taxon>
        <taxon>Orchesellidae</taxon>
        <taxon>Orchesellinae</taxon>
        <taxon>Orchesella</taxon>
    </lineage>
</organism>
<sequence length="313" mass="34980">MAIVRCSIESSLLSELDPDAFLELYLGDTNFFNSSAFRRDRPVKFLIHGFNNNSTGTRFPVDTKNAYLENTDHNIIIVEWGKLSTPAVPRRSQADVFYPVVVDNVPMVGENIGKFILFLLDNGMISSLSKVHIIGFSLGAHVSGYAGAYVRQKRQATVSRITGLDPAGPMFSRVPDDGRLDKTDADFVDVIHSSRLGLYDDIGHVDFYPNGGRYQFNCIKLSDYDNPFLTFRSFARSLSDAAGSCGHARAPEYFTYSIRQGPEKVSACKCLSWRDYLSSCKATCSDRTTFGEYCPQTARGKYFLDINIRDGDR</sequence>
<evidence type="ECO:0000256" key="2">
    <source>
        <dbReference type="ARBA" id="ARBA00010701"/>
    </source>
</evidence>
<dbReference type="Pfam" id="PF00151">
    <property type="entry name" value="Lipase"/>
    <property type="match status" value="1"/>
</dbReference>
<name>A0ABP1QHN6_9HEXA</name>
<comment type="caution">
    <text evidence="6">The sequence shown here is derived from an EMBL/GenBank/DDBJ whole genome shotgun (WGS) entry which is preliminary data.</text>
</comment>
<evidence type="ECO:0000313" key="6">
    <source>
        <dbReference type="EMBL" id="CAL8096660.1"/>
    </source>
</evidence>
<dbReference type="Gene3D" id="3.40.50.1820">
    <property type="entry name" value="alpha/beta hydrolase"/>
    <property type="match status" value="1"/>
</dbReference>
<comment type="subcellular location">
    <subcellularLocation>
        <location evidence="1">Secreted</location>
    </subcellularLocation>
</comment>
<keyword evidence="7" id="KW-1185">Reference proteome</keyword>
<dbReference type="PANTHER" id="PTHR11610:SF173">
    <property type="entry name" value="LIPASE DOMAIN-CONTAINING PROTEIN-RELATED"/>
    <property type="match status" value="1"/>
</dbReference>